<proteinExistence type="inferred from homology"/>
<evidence type="ECO:0000256" key="2">
    <source>
        <dbReference type="ARBA" id="ARBA00006679"/>
    </source>
</evidence>
<keyword evidence="5 7" id="KW-1133">Transmembrane helix</keyword>
<dbReference type="InterPro" id="IPR051907">
    <property type="entry name" value="DoxX-like_oxidoreductase"/>
</dbReference>
<evidence type="ECO:0000256" key="7">
    <source>
        <dbReference type="SAM" id="Phobius"/>
    </source>
</evidence>
<feature type="transmembrane region" description="Helical" evidence="7">
    <location>
        <begin position="87"/>
        <end position="106"/>
    </location>
</feature>
<accession>A0ABR6V6J7</accession>
<dbReference type="RefSeq" id="WP_023383108.1">
    <property type="nucleotide sequence ID" value="NZ_JABWRR010000004.1"/>
</dbReference>
<keyword evidence="9" id="KW-1185">Reference proteome</keyword>
<keyword evidence="4 7" id="KW-0812">Transmembrane</keyword>
<dbReference type="PANTHER" id="PTHR33452:SF1">
    <property type="entry name" value="INNER MEMBRANE PROTEIN YPHA-RELATED"/>
    <property type="match status" value="1"/>
</dbReference>
<feature type="transmembrane region" description="Helical" evidence="7">
    <location>
        <begin position="56"/>
        <end position="80"/>
    </location>
</feature>
<dbReference type="EMBL" id="JABWRS010000006">
    <property type="protein sequence ID" value="MBC3476003.1"/>
    <property type="molecule type" value="Genomic_DNA"/>
</dbReference>
<dbReference type="PANTHER" id="PTHR33452">
    <property type="entry name" value="OXIDOREDUCTASE CATD-RELATED"/>
    <property type="match status" value="1"/>
</dbReference>
<evidence type="ECO:0000256" key="3">
    <source>
        <dbReference type="ARBA" id="ARBA00022475"/>
    </source>
</evidence>
<protein>
    <submittedName>
        <fullName evidence="8">DoxX family protein</fullName>
    </submittedName>
</protein>
<organism evidence="8 9">
    <name type="scientific">Pseudomonas taiwanensis</name>
    <dbReference type="NCBI Taxonomy" id="470150"/>
    <lineage>
        <taxon>Bacteria</taxon>
        <taxon>Pseudomonadati</taxon>
        <taxon>Pseudomonadota</taxon>
        <taxon>Gammaproteobacteria</taxon>
        <taxon>Pseudomonadales</taxon>
        <taxon>Pseudomonadaceae</taxon>
        <taxon>Pseudomonas</taxon>
    </lineage>
</organism>
<dbReference type="InterPro" id="IPR032808">
    <property type="entry name" value="DoxX"/>
</dbReference>
<evidence type="ECO:0000313" key="8">
    <source>
        <dbReference type="EMBL" id="MBC3476003.1"/>
    </source>
</evidence>
<keyword evidence="6 7" id="KW-0472">Membrane</keyword>
<feature type="transmembrane region" description="Helical" evidence="7">
    <location>
        <begin position="112"/>
        <end position="134"/>
    </location>
</feature>
<comment type="subcellular location">
    <subcellularLocation>
        <location evidence="1">Cell membrane</location>
        <topology evidence="1">Multi-pass membrane protein</topology>
    </subcellularLocation>
</comment>
<gene>
    <name evidence="8" type="ORF">HU747_10365</name>
</gene>
<feature type="transmembrane region" description="Helical" evidence="7">
    <location>
        <begin position="12"/>
        <end position="36"/>
    </location>
</feature>
<comment type="caution">
    <text evidence="8">The sequence shown here is derived from an EMBL/GenBank/DDBJ whole genome shotgun (WGS) entry which is preliminary data.</text>
</comment>
<evidence type="ECO:0000313" key="9">
    <source>
        <dbReference type="Proteomes" id="UP000628086"/>
    </source>
</evidence>
<dbReference type="Proteomes" id="UP000628086">
    <property type="component" value="Unassembled WGS sequence"/>
</dbReference>
<evidence type="ECO:0000256" key="6">
    <source>
        <dbReference type="ARBA" id="ARBA00023136"/>
    </source>
</evidence>
<evidence type="ECO:0000256" key="1">
    <source>
        <dbReference type="ARBA" id="ARBA00004651"/>
    </source>
</evidence>
<keyword evidence="3" id="KW-1003">Cell membrane</keyword>
<reference evidence="8 9" key="1">
    <citation type="journal article" date="2020" name="Microorganisms">
        <title>Reliable Identification of Environmental Pseudomonas Isolates Using the rpoD Gene.</title>
        <authorList>
            <consortium name="The Broad Institute Genome Sequencing Platform"/>
            <person name="Girard L."/>
            <person name="Lood C."/>
            <person name="Rokni-Zadeh H."/>
            <person name="van Noort V."/>
            <person name="Lavigne R."/>
            <person name="De Mot R."/>
        </authorList>
    </citation>
    <scope>NUCLEOTIDE SEQUENCE [LARGE SCALE GENOMIC DNA]</scope>
    <source>
        <strain evidence="8 9">RW7P2</strain>
    </source>
</reference>
<sequence>MTPTEIRQGPAGLAKISLPLGLLFLRVSAALLLLQIHGLPKLLHWSSELQRIEDPFGLGATLTLSMAVFAEVVCPILLILGVFARLACLPVLAVLGVALVVVHPDWTLEQAQFAWLFTILFAGLAITGPGAWAIRPDVRRRGTHQAEFAEK</sequence>
<evidence type="ECO:0000256" key="4">
    <source>
        <dbReference type="ARBA" id="ARBA00022692"/>
    </source>
</evidence>
<comment type="similarity">
    <text evidence="2">Belongs to the DoxX family.</text>
</comment>
<name>A0ABR6V6J7_9PSED</name>
<dbReference type="Pfam" id="PF07681">
    <property type="entry name" value="DoxX"/>
    <property type="match status" value="1"/>
</dbReference>
<evidence type="ECO:0000256" key="5">
    <source>
        <dbReference type="ARBA" id="ARBA00022989"/>
    </source>
</evidence>